<dbReference type="Gene3D" id="2.40.160.60">
    <property type="entry name" value="Outer membrane protein transport protein (OMPP1/FadL/TodX)"/>
    <property type="match status" value="1"/>
</dbReference>
<dbReference type="EMBL" id="LS483447">
    <property type="protein sequence ID" value="SQH73476.1"/>
    <property type="molecule type" value="Genomic_DNA"/>
</dbReference>
<accession>A0A2X4PHR6</accession>
<evidence type="ECO:0000313" key="2">
    <source>
        <dbReference type="EMBL" id="SQH73476.1"/>
    </source>
</evidence>
<feature type="chain" id="PRO_5015862765" evidence="1">
    <location>
        <begin position="35"/>
        <end position="438"/>
    </location>
</feature>
<name>A0A2X4PHR6_9PORP</name>
<protein>
    <submittedName>
        <fullName evidence="2">Outer membrane protein transport protein (OMPP1/FadL/TodX)</fullName>
    </submittedName>
</protein>
<evidence type="ECO:0000256" key="1">
    <source>
        <dbReference type="SAM" id="SignalP"/>
    </source>
</evidence>
<gene>
    <name evidence="2" type="ORF">NCTC12858_01336</name>
</gene>
<reference evidence="2 3" key="1">
    <citation type="submission" date="2018-06" db="EMBL/GenBank/DDBJ databases">
        <authorList>
            <consortium name="Pathogen Informatics"/>
            <person name="Doyle S."/>
        </authorList>
    </citation>
    <scope>NUCLEOTIDE SEQUENCE [LARGE SCALE GENOMIC DNA]</scope>
    <source>
        <strain evidence="2 3">NCTC12858</strain>
    </source>
</reference>
<keyword evidence="3" id="KW-1185">Reference proteome</keyword>
<evidence type="ECO:0000313" key="3">
    <source>
        <dbReference type="Proteomes" id="UP000249300"/>
    </source>
</evidence>
<dbReference type="KEGG" id="pcre:NCTC12858_01336"/>
<feature type="signal peptide" evidence="1">
    <location>
        <begin position="1"/>
        <end position="34"/>
    </location>
</feature>
<keyword evidence="1" id="KW-0732">Signal</keyword>
<organism evidence="2 3">
    <name type="scientific">Porphyromonas crevioricanis</name>
    <dbReference type="NCBI Taxonomy" id="393921"/>
    <lineage>
        <taxon>Bacteria</taxon>
        <taxon>Pseudomonadati</taxon>
        <taxon>Bacteroidota</taxon>
        <taxon>Bacteroidia</taxon>
        <taxon>Bacteroidales</taxon>
        <taxon>Porphyromonadaceae</taxon>
        <taxon>Porphyromonas</taxon>
    </lineage>
</organism>
<dbReference type="AlphaFoldDB" id="A0A2X4PHR6"/>
<dbReference type="SUPFAM" id="SSF56935">
    <property type="entry name" value="Porins"/>
    <property type="match status" value="1"/>
</dbReference>
<sequence>MYRIIEQTIGQFAKAVFPATCLLAGLLVCASLSAQSNSSESPYTRFGLGRFDPSGHASNRGMGGLGIGIRDARAVNPMNPASYSAVDSLTFIFDLGASAGFYWAKEGSHSSTRKLGNFEYATMLFPVTKYAGVSLGILPLATAGYQYGSVQPIEGLDKQNYTRIYQGTGNLNNLYIGAAIEPIEGLSVGANFSYLFGTYNHSRRVSYSVGTALDPTISSRLELDALRGKIGLQYAWQLANRRRIVFGATYDTSVKFKSKLFTEQFLISNQQIVEHLHGDTVRGTGLYTAPEMYGLGVSVDFSPRLIAGVDLQYGRWSDASFYKSQCEYQNQWRIAIGGQYIPNAEEIHSTKQLRYRAGLSLGNSYLKLPTTKGAEGYHQLGLSAGIAFPLVDRRSFVQMSLEYDRLIPTNKDMISEHSLRLTLGLTFNEGWFRKLKLN</sequence>
<proteinExistence type="predicted"/>
<dbReference type="RefSeq" id="WP_023939444.1">
    <property type="nucleotide sequence ID" value="NZ_LS483447.1"/>
</dbReference>
<dbReference type="Proteomes" id="UP000249300">
    <property type="component" value="Chromosome 1"/>
</dbReference>